<comment type="caution">
    <text evidence="1">The sequence shown here is derived from an EMBL/GenBank/DDBJ whole genome shotgun (WGS) entry which is preliminary data.</text>
</comment>
<dbReference type="Proteomes" id="UP001194468">
    <property type="component" value="Unassembled WGS sequence"/>
</dbReference>
<evidence type="ECO:0000313" key="2">
    <source>
        <dbReference type="Proteomes" id="UP001194468"/>
    </source>
</evidence>
<protein>
    <submittedName>
        <fullName evidence="1">Uncharacterized protein</fullName>
    </submittedName>
</protein>
<dbReference type="AlphaFoldDB" id="A0AAD4BQC3"/>
<proteinExistence type="predicted"/>
<reference evidence="1" key="2">
    <citation type="journal article" date="2020" name="Nat. Commun.">
        <title>Large-scale genome sequencing of mycorrhizal fungi provides insights into the early evolution of symbiotic traits.</title>
        <authorList>
            <person name="Miyauchi S."/>
            <person name="Kiss E."/>
            <person name="Kuo A."/>
            <person name="Drula E."/>
            <person name="Kohler A."/>
            <person name="Sanchez-Garcia M."/>
            <person name="Morin E."/>
            <person name="Andreopoulos B."/>
            <person name="Barry K.W."/>
            <person name="Bonito G."/>
            <person name="Buee M."/>
            <person name="Carver A."/>
            <person name="Chen C."/>
            <person name="Cichocki N."/>
            <person name="Clum A."/>
            <person name="Culley D."/>
            <person name="Crous P.W."/>
            <person name="Fauchery L."/>
            <person name="Girlanda M."/>
            <person name="Hayes R.D."/>
            <person name="Keri Z."/>
            <person name="LaButti K."/>
            <person name="Lipzen A."/>
            <person name="Lombard V."/>
            <person name="Magnuson J."/>
            <person name="Maillard F."/>
            <person name="Murat C."/>
            <person name="Nolan M."/>
            <person name="Ohm R.A."/>
            <person name="Pangilinan J."/>
            <person name="Pereira M.F."/>
            <person name="Perotto S."/>
            <person name="Peter M."/>
            <person name="Pfister S."/>
            <person name="Riley R."/>
            <person name="Sitrit Y."/>
            <person name="Stielow J.B."/>
            <person name="Szollosi G."/>
            <person name="Zifcakova L."/>
            <person name="Stursova M."/>
            <person name="Spatafora J.W."/>
            <person name="Tedersoo L."/>
            <person name="Vaario L.M."/>
            <person name="Yamada A."/>
            <person name="Yan M."/>
            <person name="Wang P."/>
            <person name="Xu J."/>
            <person name="Bruns T."/>
            <person name="Baldrian P."/>
            <person name="Vilgalys R."/>
            <person name="Dunand C."/>
            <person name="Henrissat B."/>
            <person name="Grigoriev I.V."/>
            <person name="Hibbett D."/>
            <person name="Nagy L.G."/>
            <person name="Martin F.M."/>
        </authorList>
    </citation>
    <scope>NUCLEOTIDE SEQUENCE</scope>
    <source>
        <strain evidence="1">BED1</strain>
    </source>
</reference>
<keyword evidence="2" id="KW-1185">Reference proteome</keyword>
<reference evidence="1" key="1">
    <citation type="submission" date="2019-10" db="EMBL/GenBank/DDBJ databases">
        <authorList>
            <consortium name="DOE Joint Genome Institute"/>
            <person name="Kuo A."/>
            <person name="Miyauchi S."/>
            <person name="Kiss E."/>
            <person name="Drula E."/>
            <person name="Kohler A."/>
            <person name="Sanchez-Garcia M."/>
            <person name="Andreopoulos B."/>
            <person name="Barry K.W."/>
            <person name="Bonito G."/>
            <person name="Buee M."/>
            <person name="Carver A."/>
            <person name="Chen C."/>
            <person name="Cichocki N."/>
            <person name="Clum A."/>
            <person name="Culley D."/>
            <person name="Crous P.W."/>
            <person name="Fauchery L."/>
            <person name="Girlanda M."/>
            <person name="Hayes R."/>
            <person name="Keri Z."/>
            <person name="LaButti K."/>
            <person name="Lipzen A."/>
            <person name="Lombard V."/>
            <person name="Magnuson J."/>
            <person name="Maillard F."/>
            <person name="Morin E."/>
            <person name="Murat C."/>
            <person name="Nolan M."/>
            <person name="Ohm R."/>
            <person name="Pangilinan J."/>
            <person name="Pereira M."/>
            <person name="Perotto S."/>
            <person name="Peter M."/>
            <person name="Riley R."/>
            <person name="Sitrit Y."/>
            <person name="Stielow B."/>
            <person name="Szollosi G."/>
            <person name="Zifcakova L."/>
            <person name="Stursova M."/>
            <person name="Spatafora J.W."/>
            <person name="Tedersoo L."/>
            <person name="Vaario L.-M."/>
            <person name="Yamada A."/>
            <person name="Yan M."/>
            <person name="Wang P."/>
            <person name="Xu J."/>
            <person name="Bruns T."/>
            <person name="Baldrian P."/>
            <person name="Vilgalys R."/>
            <person name="Henrissat B."/>
            <person name="Grigoriev I.V."/>
            <person name="Hibbett D."/>
            <person name="Nagy L.G."/>
            <person name="Martin F.M."/>
        </authorList>
    </citation>
    <scope>NUCLEOTIDE SEQUENCE</scope>
    <source>
        <strain evidence="1">BED1</strain>
    </source>
</reference>
<evidence type="ECO:0000313" key="1">
    <source>
        <dbReference type="EMBL" id="KAF8437110.1"/>
    </source>
</evidence>
<organism evidence="1 2">
    <name type="scientific">Boletus edulis BED1</name>
    <dbReference type="NCBI Taxonomy" id="1328754"/>
    <lineage>
        <taxon>Eukaryota</taxon>
        <taxon>Fungi</taxon>
        <taxon>Dikarya</taxon>
        <taxon>Basidiomycota</taxon>
        <taxon>Agaricomycotina</taxon>
        <taxon>Agaricomycetes</taxon>
        <taxon>Agaricomycetidae</taxon>
        <taxon>Boletales</taxon>
        <taxon>Boletineae</taxon>
        <taxon>Boletaceae</taxon>
        <taxon>Boletoideae</taxon>
        <taxon>Boletus</taxon>
    </lineage>
</organism>
<gene>
    <name evidence="1" type="ORF">L210DRAFT_3505432</name>
</gene>
<name>A0AAD4BQC3_BOLED</name>
<accession>A0AAD4BQC3</accession>
<sequence length="189" mass="20783">MALTVLPLAYRSYLSVAPIGVQVKHSTGAVETRAKVPSSVMTKGTEQLKRDGANPVVTGDMCGAKVEDTRTRGLKHMHSDGDKYILRGVMMPGMTSWWEGMRRVEVWVGREWSHPVVNEVPKSSASPLYFCPWDSGDPDMGPLCISREIGREMWEGLREGKTPGMSESIVGAEGKAMTWTDRQCGKGLL</sequence>
<dbReference type="EMBL" id="WHUW01000019">
    <property type="protein sequence ID" value="KAF8437110.1"/>
    <property type="molecule type" value="Genomic_DNA"/>
</dbReference>